<dbReference type="RefSeq" id="WP_169593496.1">
    <property type="nucleotide sequence ID" value="NZ_VCQU01000012.1"/>
</dbReference>
<dbReference type="Proteomes" id="UP000535543">
    <property type="component" value="Unassembled WGS sequence"/>
</dbReference>
<dbReference type="InterPro" id="IPR036514">
    <property type="entry name" value="SGNH_hydro_sf"/>
</dbReference>
<dbReference type="SUPFAM" id="SSF52266">
    <property type="entry name" value="SGNH hydrolase"/>
    <property type="match status" value="1"/>
</dbReference>
<dbReference type="AlphaFoldDB" id="A0A848KNX9"/>
<evidence type="ECO:0000313" key="2">
    <source>
        <dbReference type="EMBL" id="NMN98644.1"/>
    </source>
</evidence>
<dbReference type="GO" id="GO:0016787">
    <property type="term" value="F:hydrolase activity"/>
    <property type="evidence" value="ECO:0007669"/>
    <property type="project" value="UniProtKB-KW"/>
</dbReference>
<feature type="region of interest" description="Disordered" evidence="1">
    <location>
        <begin position="80"/>
        <end position="115"/>
    </location>
</feature>
<gene>
    <name evidence="2" type="ORF">FGL95_26780</name>
</gene>
<proteinExistence type="predicted"/>
<evidence type="ECO:0000313" key="3">
    <source>
        <dbReference type="Proteomes" id="UP000535543"/>
    </source>
</evidence>
<dbReference type="Gene3D" id="3.40.50.1110">
    <property type="entry name" value="SGNH hydrolase"/>
    <property type="match status" value="1"/>
</dbReference>
<keyword evidence="3" id="KW-1185">Reference proteome</keyword>
<name>A0A848KNX9_9NOCA</name>
<keyword evidence="2" id="KW-0378">Hydrolase</keyword>
<evidence type="ECO:0000256" key="1">
    <source>
        <dbReference type="SAM" id="MobiDB-lite"/>
    </source>
</evidence>
<reference evidence="2 3" key="1">
    <citation type="submission" date="2019-05" db="EMBL/GenBank/DDBJ databases">
        <authorList>
            <person name="Lee S.D."/>
        </authorList>
    </citation>
    <scope>NUCLEOTIDE SEQUENCE [LARGE SCALE GENOMIC DNA]</scope>
    <source>
        <strain evidence="2 3">YC2-7</strain>
    </source>
</reference>
<sequence length="115" mass="12562">MLQRLTQLDDGRPATVLVTGYWNVFPDGDVALQQYGPRCEADSAELTRRVDGVTEEVVAAHDATYVDLLRAFKRTAETDDPTELLADDGDHPNHAGHQKISDALSAAAMPRSADR</sequence>
<comment type="caution">
    <text evidence="2">The sequence shown here is derived from an EMBL/GenBank/DDBJ whole genome shotgun (WGS) entry which is preliminary data.</text>
</comment>
<accession>A0A848KNX9</accession>
<dbReference type="EMBL" id="VCQU01000012">
    <property type="protein sequence ID" value="NMN98644.1"/>
    <property type="molecule type" value="Genomic_DNA"/>
</dbReference>
<organism evidence="2 3">
    <name type="scientific">Antrihabitans stalactiti</name>
    <dbReference type="NCBI Taxonomy" id="2584121"/>
    <lineage>
        <taxon>Bacteria</taxon>
        <taxon>Bacillati</taxon>
        <taxon>Actinomycetota</taxon>
        <taxon>Actinomycetes</taxon>
        <taxon>Mycobacteriales</taxon>
        <taxon>Nocardiaceae</taxon>
        <taxon>Antrihabitans</taxon>
    </lineage>
</organism>
<protein>
    <submittedName>
        <fullName evidence="2">SGNH/GDSL hydrolase family protein</fullName>
    </submittedName>
</protein>
<reference evidence="2 3" key="2">
    <citation type="submission" date="2020-06" db="EMBL/GenBank/DDBJ databases">
        <title>Antribacter stalactiti gen. nov., sp. nov., a new member of the family Nacardiaceae isolated from a cave.</title>
        <authorList>
            <person name="Kim I.S."/>
        </authorList>
    </citation>
    <scope>NUCLEOTIDE SEQUENCE [LARGE SCALE GENOMIC DNA]</scope>
    <source>
        <strain evidence="2 3">YC2-7</strain>
    </source>
</reference>